<dbReference type="GO" id="GO:0015074">
    <property type="term" value="P:DNA integration"/>
    <property type="evidence" value="ECO:0007669"/>
    <property type="project" value="InterPro"/>
</dbReference>
<sequence length="124" mass="14198">MSVRLRQWKTQEGKVQEAWWVDVKYQHPSGRVERIRKASPINTRRGAEEYERQIRHALLTGTFGKENGAGRVLTLGEFVPRFLTYSENNNKHSSVVTKQQILDDHLIPAFGNMPLDAIGPAEIE</sequence>
<reference evidence="3 4" key="1">
    <citation type="submission" date="2006-04" db="EMBL/GenBank/DDBJ databases">
        <authorList>
            <person name="Nierman W.C."/>
        </authorList>
    </citation>
    <scope>NUCLEOTIDE SEQUENCE [LARGE SCALE GENOMIC DNA]</scope>
    <source>
        <strain evidence="3 4">DW4/3-1</strain>
    </source>
</reference>
<dbReference type="AlphaFoldDB" id="Q08M87"/>
<dbReference type="InterPro" id="IPR004107">
    <property type="entry name" value="Integrase_SAM-like_N"/>
</dbReference>
<dbReference type="RefSeq" id="WP_002620499.1">
    <property type="nucleotide sequence ID" value="NZ_AAMD01000409.1"/>
</dbReference>
<protein>
    <recommendedName>
        <fullName evidence="2">Integrase SAM-like N-terminal domain-containing protein</fullName>
    </recommendedName>
</protein>
<gene>
    <name evidence="3" type="ORF">STIAU_3805</name>
</gene>
<comment type="caution">
    <text evidence="3">The sequence shown here is derived from an EMBL/GenBank/DDBJ whole genome shotgun (WGS) entry which is preliminary data.</text>
</comment>
<dbReference type="Gene3D" id="1.10.150.130">
    <property type="match status" value="1"/>
</dbReference>
<feature type="non-terminal residue" evidence="3">
    <location>
        <position position="124"/>
    </location>
</feature>
<dbReference type="Pfam" id="PF14659">
    <property type="entry name" value="Phage_int_SAM_3"/>
    <property type="match status" value="1"/>
</dbReference>
<dbReference type="InterPro" id="IPR010998">
    <property type="entry name" value="Integrase_recombinase_N"/>
</dbReference>
<dbReference type="Proteomes" id="UP000032702">
    <property type="component" value="Unassembled WGS sequence"/>
</dbReference>
<evidence type="ECO:0000313" key="4">
    <source>
        <dbReference type="Proteomes" id="UP000032702"/>
    </source>
</evidence>
<keyword evidence="1" id="KW-0238">DNA-binding</keyword>
<evidence type="ECO:0000256" key="1">
    <source>
        <dbReference type="ARBA" id="ARBA00023125"/>
    </source>
</evidence>
<name>Q08M87_STIAD</name>
<dbReference type="EMBL" id="AAMD01000409">
    <property type="protein sequence ID" value="EAU61595.1"/>
    <property type="molecule type" value="Genomic_DNA"/>
</dbReference>
<accession>Q08M87</accession>
<evidence type="ECO:0000313" key="3">
    <source>
        <dbReference type="EMBL" id="EAU61595.1"/>
    </source>
</evidence>
<proteinExistence type="predicted"/>
<organism evidence="3 4">
    <name type="scientific">Stigmatella aurantiaca (strain DW4/3-1)</name>
    <dbReference type="NCBI Taxonomy" id="378806"/>
    <lineage>
        <taxon>Bacteria</taxon>
        <taxon>Pseudomonadati</taxon>
        <taxon>Myxococcota</taxon>
        <taxon>Myxococcia</taxon>
        <taxon>Myxococcales</taxon>
        <taxon>Cystobacterineae</taxon>
        <taxon>Archangiaceae</taxon>
        <taxon>Stigmatella</taxon>
    </lineage>
</organism>
<dbReference type="GO" id="GO:0003677">
    <property type="term" value="F:DNA binding"/>
    <property type="evidence" value="ECO:0007669"/>
    <property type="project" value="UniProtKB-KW"/>
</dbReference>
<evidence type="ECO:0000259" key="2">
    <source>
        <dbReference type="Pfam" id="PF14659"/>
    </source>
</evidence>
<feature type="domain" description="Integrase SAM-like N-terminal" evidence="2">
    <location>
        <begin position="74"/>
        <end position="123"/>
    </location>
</feature>